<dbReference type="InterPro" id="IPR029058">
    <property type="entry name" value="AB_hydrolase_fold"/>
</dbReference>
<evidence type="ECO:0000313" key="5">
    <source>
        <dbReference type="Proteomes" id="UP001652700"/>
    </source>
</evidence>
<reference evidence="6" key="1">
    <citation type="submission" date="2025-04" db="UniProtKB">
        <authorList>
            <consortium name="RefSeq"/>
        </authorList>
    </citation>
    <scope>IDENTIFICATION</scope>
    <source>
        <tissue evidence="6">Whole insect</tissue>
    </source>
</reference>
<dbReference type="OrthoDB" id="6431331at2759"/>
<sequence>MNLNRQDCKTVKEFNVPVHWGHVAVKAWGSPDDPHVLLLHGTSDNAGAYDNLMPRLPNSFYYICIDLPGHGRSSHFPPALPLHAVNYVVTCKLLTDYFKKEKYIFIGHSLGAQVAYLFSRLYPDLVDKLIALDALPFFPIEPKDAITNVRLILNKTVELQQKLNPSYTYEEILEITKKRRYKGEKLTSEAAEPLLKRCLEPTGDGKFVVTTDPRVSWPFIPYNDTRYKLASLKTDPIRCPVLIIFAKSNDWPRKTFQKLYEHLPKLKNVNIVYIEGKHDVHNKNPELVAPHVSKFLLAQNSKM</sequence>
<proteinExistence type="inferred from homology"/>
<gene>
    <name evidence="6" type="primary">LOC114342495</name>
</gene>
<organism evidence="6">
    <name type="scientific">Diabrotica virgifera virgifera</name>
    <name type="common">western corn rootworm</name>
    <dbReference type="NCBI Taxonomy" id="50390"/>
    <lineage>
        <taxon>Eukaryota</taxon>
        <taxon>Metazoa</taxon>
        <taxon>Ecdysozoa</taxon>
        <taxon>Arthropoda</taxon>
        <taxon>Hexapoda</taxon>
        <taxon>Insecta</taxon>
        <taxon>Pterygota</taxon>
        <taxon>Neoptera</taxon>
        <taxon>Endopterygota</taxon>
        <taxon>Coleoptera</taxon>
        <taxon>Polyphaga</taxon>
        <taxon>Cucujiformia</taxon>
        <taxon>Chrysomeloidea</taxon>
        <taxon>Chrysomelidae</taxon>
        <taxon>Galerucinae</taxon>
        <taxon>Diabroticina</taxon>
        <taxon>Diabroticites</taxon>
        <taxon>Diabrotica</taxon>
    </lineage>
</organism>
<dbReference type="RefSeq" id="XP_028149116.1">
    <property type="nucleotide sequence ID" value="XM_028293315.1"/>
</dbReference>
<reference evidence="4" key="2">
    <citation type="submission" date="2025-05" db="UniProtKB">
        <authorList>
            <consortium name="EnsemblMetazoa"/>
        </authorList>
    </citation>
    <scope>IDENTIFICATION</scope>
</reference>
<keyword evidence="2" id="KW-0378">Hydrolase</keyword>
<dbReference type="InterPro" id="IPR050266">
    <property type="entry name" value="AB_hydrolase_sf"/>
</dbReference>
<dbReference type="EnsemblMetazoa" id="XM_028293315.2">
    <property type="protein sequence ID" value="XP_028149116.1"/>
    <property type="gene ID" value="LOC114342495"/>
</dbReference>
<dbReference type="AlphaFoldDB" id="A0A6P7GH43"/>
<protein>
    <submittedName>
        <fullName evidence="6">Serine hydrolase-like protein isoform X2</fullName>
    </submittedName>
</protein>
<feature type="domain" description="AB hydrolase-1" evidence="3">
    <location>
        <begin position="34"/>
        <end position="140"/>
    </location>
</feature>
<evidence type="ECO:0000259" key="3">
    <source>
        <dbReference type="Pfam" id="PF00561"/>
    </source>
</evidence>
<dbReference type="KEGG" id="dvv:114342495"/>
<dbReference type="GO" id="GO:0016020">
    <property type="term" value="C:membrane"/>
    <property type="evidence" value="ECO:0007669"/>
    <property type="project" value="TreeGrafter"/>
</dbReference>
<dbReference type="Pfam" id="PF00561">
    <property type="entry name" value="Abhydrolase_1"/>
    <property type="match status" value="1"/>
</dbReference>
<name>A0A6P7GH43_DIAVI</name>
<keyword evidence="5" id="KW-1185">Reference proteome</keyword>
<dbReference type="GO" id="GO:0016787">
    <property type="term" value="F:hydrolase activity"/>
    <property type="evidence" value="ECO:0007669"/>
    <property type="project" value="UniProtKB-KW"/>
</dbReference>
<dbReference type="PANTHER" id="PTHR43798">
    <property type="entry name" value="MONOACYLGLYCEROL LIPASE"/>
    <property type="match status" value="1"/>
</dbReference>
<dbReference type="Gene3D" id="3.40.50.1820">
    <property type="entry name" value="alpha/beta hydrolase"/>
    <property type="match status" value="1"/>
</dbReference>
<dbReference type="Proteomes" id="UP001652700">
    <property type="component" value="Unplaced"/>
</dbReference>
<comment type="similarity">
    <text evidence="1">Belongs to the AB hydrolase superfamily.</text>
</comment>
<evidence type="ECO:0000313" key="6">
    <source>
        <dbReference type="RefSeq" id="XP_028149116.1"/>
    </source>
</evidence>
<evidence type="ECO:0000256" key="2">
    <source>
        <dbReference type="ARBA" id="ARBA00022801"/>
    </source>
</evidence>
<dbReference type="PANTHER" id="PTHR43798:SF14">
    <property type="entry name" value="SERINE HYDROLASE-LIKE PROTEIN DDB_G0286239"/>
    <property type="match status" value="1"/>
</dbReference>
<dbReference type="SUPFAM" id="SSF53474">
    <property type="entry name" value="alpha/beta-Hydrolases"/>
    <property type="match status" value="1"/>
</dbReference>
<dbReference type="InterPro" id="IPR000073">
    <property type="entry name" value="AB_hydrolase_1"/>
</dbReference>
<dbReference type="GeneID" id="114342495"/>
<accession>A0A6P7GH43</accession>
<evidence type="ECO:0000256" key="1">
    <source>
        <dbReference type="ARBA" id="ARBA00008645"/>
    </source>
</evidence>
<evidence type="ECO:0000313" key="4">
    <source>
        <dbReference type="EnsemblMetazoa" id="XP_028149116.1"/>
    </source>
</evidence>